<accession>A0A2H3JR14</accession>
<feature type="signal peptide" evidence="3">
    <location>
        <begin position="1"/>
        <end position="23"/>
    </location>
</feature>
<evidence type="ECO:0000313" key="5">
    <source>
        <dbReference type="Proteomes" id="UP000218811"/>
    </source>
</evidence>
<dbReference type="OMA" id="YPAMNHQ"/>
<organism evidence="4 5">
    <name type="scientific">Wolfiporia cocos (strain MD-104)</name>
    <name type="common">Brown rot fungus</name>
    <dbReference type="NCBI Taxonomy" id="742152"/>
    <lineage>
        <taxon>Eukaryota</taxon>
        <taxon>Fungi</taxon>
        <taxon>Dikarya</taxon>
        <taxon>Basidiomycota</taxon>
        <taxon>Agaricomycotina</taxon>
        <taxon>Agaricomycetes</taxon>
        <taxon>Polyporales</taxon>
        <taxon>Phaeolaceae</taxon>
        <taxon>Wolfiporia</taxon>
    </lineage>
</organism>
<keyword evidence="2" id="KW-0812">Transmembrane</keyword>
<evidence type="ECO:0000256" key="2">
    <source>
        <dbReference type="SAM" id="Phobius"/>
    </source>
</evidence>
<gene>
    <name evidence="4" type="ORF">WOLCODRAFT_165254</name>
</gene>
<keyword evidence="2" id="KW-0472">Membrane</keyword>
<name>A0A2H3JR14_WOLCO</name>
<dbReference type="Proteomes" id="UP000218811">
    <property type="component" value="Unassembled WGS sequence"/>
</dbReference>
<dbReference type="AlphaFoldDB" id="A0A2H3JR14"/>
<evidence type="ECO:0000313" key="4">
    <source>
        <dbReference type="EMBL" id="PCH44586.1"/>
    </source>
</evidence>
<evidence type="ECO:0000256" key="3">
    <source>
        <dbReference type="SAM" id="SignalP"/>
    </source>
</evidence>
<proteinExistence type="predicted"/>
<protein>
    <submittedName>
        <fullName evidence="4">Uncharacterized protein</fullName>
    </submittedName>
</protein>
<feature type="transmembrane region" description="Helical" evidence="2">
    <location>
        <begin position="39"/>
        <end position="62"/>
    </location>
</feature>
<keyword evidence="2" id="KW-1133">Transmembrane helix</keyword>
<sequence>MSRFTISPARATLLLSLSLYVSAQSGTYYGDEDGNVPGRVVTGIIVAVVVVILLALIFCLFYRRRRRMFTTTLPVSRATPMSPAVATGGYNSFFYPRRQHSYLGDNVPLPAGYPAAGLQPPSYTPPPPPYHRKETFQGETIEVPSAAPANGTPQPPPAPEQQQEYFPPPLDPPSAHIHNSRFGWFKDQ</sequence>
<evidence type="ECO:0000256" key="1">
    <source>
        <dbReference type="SAM" id="MobiDB-lite"/>
    </source>
</evidence>
<feature type="chain" id="PRO_5013884201" evidence="3">
    <location>
        <begin position="24"/>
        <end position="188"/>
    </location>
</feature>
<dbReference type="EMBL" id="KB468157">
    <property type="protein sequence ID" value="PCH44586.1"/>
    <property type="molecule type" value="Genomic_DNA"/>
</dbReference>
<keyword evidence="5" id="KW-1185">Reference proteome</keyword>
<reference evidence="4 5" key="1">
    <citation type="journal article" date="2012" name="Science">
        <title>The Paleozoic origin of enzymatic lignin decomposition reconstructed from 31 fungal genomes.</title>
        <authorList>
            <person name="Floudas D."/>
            <person name="Binder M."/>
            <person name="Riley R."/>
            <person name="Barry K."/>
            <person name="Blanchette R.A."/>
            <person name="Henrissat B."/>
            <person name="Martinez A.T."/>
            <person name="Otillar R."/>
            <person name="Spatafora J.W."/>
            <person name="Yadav J.S."/>
            <person name="Aerts A."/>
            <person name="Benoit I."/>
            <person name="Boyd A."/>
            <person name="Carlson A."/>
            <person name="Copeland A."/>
            <person name="Coutinho P.M."/>
            <person name="de Vries R.P."/>
            <person name="Ferreira P."/>
            <person name="Findley K."/>
            <person name="Foster B."/>
            <person name="Gaskell J."/>
            <person name="Glotzer D."/>
            <person name="Gorecki P."/>
            <person name="Heitman J."/>
            <person name="Hesse C."/>
            <person name="Hori C."/>
            <person name="Igarashi K."/>
            <person name="Jurgens J.A."/>
            <person name="Kallen N."/>
            <person name="Kersten P."/>
            <person name="Kohler A."/>
            <person name="Kuees U."/>
            <person name="Kumar T.K.A."/>
            <person name="Kuo A."/>
            <person name="LaButti K."/>
            <person name="Larrondo L.F."/>
            <person name="Lindquist E."/>
            <person name="Ling A."/>
            <person name="Lombard V."/>
            <person name="Lucas S."/>
            <person name="Lundell T."/>
            <person name="Martin R."/>
            <person name="McLaughlin D.J."/>
            <person name="Morgenstern I."/>
            <person name="Morin E."/>
            <person name="Murat C."/>
            <person name="Nagy L.G."/>
            <person name="Nolan M."/>
            <person name="Ohm R.A."/>
            <person name="Patyshakuliyeva A."/>
            <person name="Rokas A."/>
            <person name="Ruiz-Duenas F.J."/>
            <person name="Sabat G."/>
            <person name="Salamov A."/>
            <person name="Samejima M."/>
            <person name="Schmutz J."/>
            <person name="Slot J.C."/>
            <person name="St John F."/>
            <person name="Stenlid J."/>
            <person name="Sun H."/>
            <person name="Sun S."/>
            <person name="Syed K."/>
            <person name="Tsang A."/>
            <person name="Wiebenga A."/>
            <person name="Young D."/>
            <person name="Pisabarro A."/>
            <person name="Eastwood D.C."/>
            <person name="Martin F."/>
            <person name="Cullen D."/>
            <person name="Grigoriev I.V."/>
            <person name="Hibbett D.S."/>
        </authorList>
    </citation>
    <scope>NUCLEOTIDE SEQUENCE [LARGE SCALE GENOMIC DNA]</scope>
    <source>
        <strain evidence="4 5">MD-104</strain>
    </source>
</reference>
<feature type="region of interest" description="Disordered" evidence="1">
    <location>
        <begin position="114"/>
        <end position="188"/>
    </location>
</feature>
<keyword evidence="3" id="KW-0732">Signal</keyword>